<evidence type="ECO:0000313" key="2">
    <source>
        <dbReference type="Proteomes" id="UP000006271"/>
    </source>
</evidence>
<sequence length="24" mass="2975">VLIELNYKNTEKRYKNMQNLMSMI</sequence>
<accession>K5ZNM9</accession>
<reference evidence="1 2" key="1">
    <citation type="submission" date="2012-02" db="EMBL/GenBank/DDBJ databases">
        <title>The Genome Sequence of Parabacteroides merdae CL03T12C32.</title>
        <authorList>
            <consortium name="The Broad Institute Genome Sequencing Platform"/>
            <person name="Earl A."/>
            <person name="Ward D."/>
            <person name="Feldgarden M."/>
            <person name="Gevers D."/>
            <person name="Zitomersky N.L."/>
            <person name="Coyne M.J."/>
            <person name="Comstock L.E."/>
            <person name="Young S.K."/>
            <person name="Zeng Q."/>
            <person name="Gargeya S."/>
            <person name="Fitzgerald M."/>
            <person name="Haas B."/>
            <person name="Abouelleil A."/>
            <person name="Alvarado L."/>
            <person name="Arachchi H.M."/>
            <person name="Berlin A."/>
            <person name="Chapman S.B."/>
            <person name="Gearin G."/>
            <person name="Goldberg J."/>
            <person name="Griggs A."/>
            <person name="Gujja S."/>
            <person name="Hansen M."/>
            <person name="Heiman D."/>
            <person name="Howarth C."/>
            <person name="Larimer J."/>
            <person name="Lui A."/>
            <person name="MacDonald P.J.P."/>
            <person name="McCowen C."/>
            <person name="Montmayeur A."/>
            <person name="Murphy C."/>
            <person name="Neiman D."/>
            <person name="Pearson M."/>
            <person name="Priest M."/>
            <person name="Roberts A."/>
            <person name="Saif S."/>
            <person name="Shea T."/>
            <person name="Sisk P."/>
            <person name="Stolte C."/>
            <person name="Sykes S."/>
            <person name="Wortman J."/>
            <person name="Nusbaum C."/>
            <person name="Birren B."/>
        </authorList>
    </citation>
    <scope>NUCLEOTIDE SEQUENCE [LARGE SCALE GENOMIC DNA]</scope>
    <source>
        <strain evidence="1 2">CL03T12C32</strain>
    </source>
</reference>
<protein>
    <submittedName>
        <fullName evidence="1">Uncharacterized protein</fullName>
    </submittedName>
</protein>
<dbReference type="AlphaFoldDB" id="K5ZNM9"/>
<dbReference type="Proteomes" id="UP000006271">
    <property type="component" value="Unassembled WGS sequence"/>
</dbReference>
<dbReference type="EMBL" id="AGZQ01000008">
    <property type="protein sequence ID" value="EKN13126.1"/>
    <property type="molecule type" value="Genomic_DNA"/>
</dbReference>
<name>K5ZNM9_9BACT</name>
<feature type="non-terminal residue" evidence="1">
    <location>
        <position position="1"/>
    </location>
</feature>
<gene>
    <name evidence="1" type="ORF">HMPREF1060_01712</name>
</gene>
<dbReference type="HOGENOM" id="CLU_221847_0_0_10"/>
<evidence type="ECO:0000313" key="1">
    <source>
        <dbReference type="EMBL" id="EKN13126.1"/>
    </source>
</evidence>
<proteinExistence type="predicted"/>
<comment type="caution">
    <text evidence="1">The sequence shown here is derived from an EMBL/GenBank/DDBJ whole genome shotgun (WGS) entry which is preliminary data.</text>
</comment>
<organism evidence="1 2">
    <name type="scientific">Parabacteroides merdae CL03T12C32</name>
    <dbReference type="NCBI Taxonomy" id="999420"/>
    <lineage>
        <taxon>Bacteria</taxon>
        <taxon>Pseudomonadati</taxon>
        <taxon>Bacteroidota</taxon>
        <taxon>Bacteroidia</taxon>
        <taxon>Bacteroidales</taxon>
        <taxon>Tannerellaceae</taxon>
        <taxon>Parabacteroides</taxon>
    </lineage>
</organism>